<feature type="region of interest" description="Disordered" evidence="1">
    <location>
        <begin position="1"/>
        <end position="21"/>
    </location>
</feature>
<dbReference type="PANTHER" id="PTHR37463">
    <property type="entry name" value="GSL3115 PROTEIN"/>
    <property type="match status" value="1"/>
</dbReference>
<evidence type="ECO:0008006" key="4">
    <source>
        <dbReference type="Google" id="ProtNLM"/>
    </source>
</evidence>
<reference evidence="2 3" key="1">
    <citation type="submission" date="2017-04" db="EMBL/GenBank/DDBJ databases">
        <authorList>
            <person name="Afonso C.L."/>
            <person name="Miller P.J."/>
            <person name="Scott M.A."/>
            <person name="Spackman E."/>
            <person name="Goraichik I."/>
            <person name="Dimitrov K.M."/>
            <person name="Suarez D.L."/>
            <person name="Swayne D.E."/>
        </authorList>
    </citation>
    <scope>NUCLEOTIDE SEQUENCE [LARGE SCALE GENOMIC DNA]</scope>
    <source>
        <strain evidence="2 3">KR-140</strain>
    </source>
</reference>
<keyword evidence="3" id="KW-1185">Reference proteome</keyword>
<sequence>MPDKRSPAKPFGGGRPPSQRPTKVCVACGLPFTWRKKWERDWENVRYCSDRCRAVGPKEQA</sequence>
<proteinExistence type="predicted"/>
<accession>A0A1W1VQ42</accession>
<name>A0A1W1VQ42_9DEIO</name>
<dbReference type="STRING" id="695939.SAMN00790413_02738"/>
<protein>
    <recommendedName>
        <fullName evidence="4">DUF2256 domain-containing protein</fullName>
    </recommendedName>
</protein>
<dbReference type="AlphaFoldDB" id="A0A1W1VQ42"/>
<evidence type="ECO:0000313" key="2">
    <source>
        <dbReference type="EMBL" id="SMB95201.1"/>
    </source>
</evidence>
<dbReference type="Pfam" id="PF10013">
    <property type="entry name" value="DUF2256"/>
    <property type="match status" value="1"/>
</dbReference>
<dbReference type="EMBL" id="FWWU01000009">
    <property type="protein sequence ID" value="SMB95201.1"/>
    <property type="molecule type" value="Genomic_DNA"/>
</dbReference>
<organism evidence="2 3">
    <name type="scientific">Deinococcus hopiensis KR-140</name>
    <dbReference type="NCBI Taxonomy" id="695939"/>
    <lineage>
        <taxon>Bacteria</taxon>
        <taxon>Thermotogati</taxon>
        <taxon>Deinococcota</taxon>
        <taxon>Deinococci</taxon>
        <taxon>Deinococcales</taxon>
        <taxon>Deinococcaceae</taxon>
        <taxon>Deinococcus</taxon>
    </lineage>
</organism>
<dbReference type="OrthoDB" id="27194at2"/>
<dbReference type="PANTHER" id="PTHR37463:SF1">
    <property type="entry name" value="DUF2256 DOMAIN-CONTAINING PROTEIN"/>
    <property type="match status" value="1"/>
</dbReference>
<dbReference type="Proteomes" id="UP000192582">
    <property type="component" value="Unassembled WGS sequence"/>
</dbReference>
<dbReference type="InterPro" id="IPR017136">
    <property type="entry name" value="UCP037205"/>
</dbReference>
<gene>
    <name evidence="2" type="ORF">SAMN00790413_02738</name>
</gene>
<evidence type="ECO:0000313" key="3">
    <source>
        <dbReference type="Proteomes" id="UP000192582"/>
    </source>
</evidence>
<evidence type="ECO:0000256" key="1">
    <source>
        <dbReference type="SAM" id="MobiDB-lite"/>
    </source>
</evidence>
<dbReference type="RefSeq" id="WP_084049937.1">
    <property type="nucleotide sequence ID" value="NZ_FWWU01000009.1"/>
</dbReference>